<dbReference type="InterPro" id="IPR036397">
    <property type="entry name" value="RNaseH_sf"/>
</dbReference>
<dbReference type="InterPro" id="IPR039537">
    <property type="entry name" value="Retrotran_Ty1/copia-like"/>
</dbReference>
<dbReference type="SUPFAM" id="SSF57756">
    <property type="entry name" value="Retrovirus zinc finger-like domains"/>
    <property type="match status" value="1"/>
</dbReference>
<keyword evidence="2" id="KW-0378">Hydrolase</keyword>
<evidence type="ECO:0000256" key="1">
    <source>
        <dbReference type="ARBA" id="ARBA00022723"/>
    </source>
</evidence>
<dbReference type="Pfam" id="PF25597">
    <property type="entry name" value="SH3_retrovirus"/>
    <property type="match status" value="1"/>
</dbReference>
<keyword evidence="1" id="KW-0479">Metal-binding</keyword>
<keyword evidence="3" id="KW-0863">Zinc-finger</keyword>
<name>A0A6L2LCU9_TANCI</name>
<dbReference type="GO" id="GO:0008270">
    <property type="term" value="F:zinc ion binding"/>
    <property type="evidence" value="ECO:0007669"/>
    <property type="project" value="UniProtKB-KW"/>
</dbReference>
<dbReference type="PANTHER" id="PTHR42648">
    <property type="entry name" value="TRANSPOSASE, PUTATIVE-RELATED"/>
    <property type="match status" value="1"/>
</dbReference>
<feature type="compositionally biased region" description="Polar residues" evidence="4">
    <location>
        <begin position="1010"/>
        <end position="1020"/>
    </location>
</feature>
<evidence type="ECO:0000259" key="5">
    <source>
        <dbReference type="PROSITE" id="PS50158"/>
    </source>
</evidence>
<dbReference type="EMBL" id="BKCJ010004199">
    <property type="protein sequence ID" value="GEU59601.1"/>
    <property type="molecule type" value="Genomic_DNA"/>
</dbReference>
<dbReference type="SMART" id="SM00343">
    <property type="entry name" value="ZnF_C2HC"/>
    <property type="match status" value="1"/>
</dbReference>
<dbReference type="PROSITE" id="PS50158">
    <property type="entry name" value="ZF_CCHC"/>
    <property type="match status" value="1"/>
</dbReference>
<comment type="caution">
    <text evidence="6">The sequence shown here is derived from an EMBL/GenBank/DDBJ whole genome shotgun (WGS) entry which is preliminary data.</text>
</comment>
<dbReference type="SUPFAM" id="SSF53098">
    <property type="entry name" value="Ribonuclease H-like"/>
    <property type="match status" value="1"/>
</dbReference>
<feature type="domain" description="CCHC-type" evidence="5">
    <location>
        <begin position="245"/>
        <end position="260"/>
    </location>
</feature>
<feature type="region of interest" description="Disordered" evidence="4">
    <location>
        <begin position="1010"/>
        <end position="1069"/>
    </location>
</feature>
<sequence>MSSKISVNPPVPNTSTNSNFTLLSVLGRERLTGPNYMDWMRKLRFTLRYENKEYVLDEQIPTINDDTTQDEIKAHQKHYDDANKVSCVMASSMSPELQKTFENTWAYEMNQQLKEMFQAKASKERLDVVKSFMACKPKPRASICAFVLEMKGYFDRLKSLNMVFDTELSINIILSGMPVNYNQFVLSYQKNGKETSIIELHSLLQTAGQGIKKSEEIPHKESLIMGLREVESEIAPTSDPKEAVCFYCNTKGHWKRSCPKYLKDLKDEKFKKCVHSATKDEKRYYITFTDDFSRYGYAYLIKHKSDTFEVFKRYQNEVENQLGRKIKLTPPRTLQLNGVAEMKNRTMLDMVQSMMCLATLPISLWGYALETCTHISNLVPTKKVSKTPFEMWKGKCPSLGHIKIWSCEVFVRREAQDKIEARSEKCLFVGYPEELFGYLFYKPKDDVVFVARRGVFFEREMISKEESGSIIDLEEIQESTDKEPIINTDTQQDVVTLVELDDISLPIHRTSSREVMASLEAAKWKEAMKIKIQSMYDNQMDVKTAFLNEKLTKDVFMAQAEGFENENWNLCFYEKVTQFGFSRSKDESCVYVKVSGSVAVYLVLYVDDVLLIGNDIPKFQNVKDWLRKCFAMKDLGDATYILGIKIYRDRVKCLIGLSQDTYLNKNLKIFRMENSKKGNLPLHHGIKIRSIMYAMTCTRPDVSFALSTVSRHQQNPGEVHPEAWPVHPEVWLAHQENAGNQIGYNVGQIEGNHVGQNVVQNLGVGHYTRNYTVKPRKRDVGYLQTQLQIAKKEAGIQLSHEEFEFMAAIGAYEEIEEVNANCTLKDNLQQTLTSGIYSDNSLVYDQLRVLLEKHDPPDVYDSEETLQLAQESRLKMKQLNKEIKPANYAKINKLSEDTIVTLQRVVKHRINGNVNNLSSPIHQETRKFFKEEIVPIVNQLDVGVQNVENHFLKEVAKFVRDFKSLAKEVDTSLDKITVLEKENEHLLRAVVSQDILSIVQSPSVFETSKLQTELEQVESTTKTRRPQPRRNLKDFRAPSSNTESESGTSVCDNASASNHQEPTRKGFPNSTLFLGRNFLKEHQKHMSTSRSSHKVCIEEDCQPSSDVKFIKILYHVDGGNFIENYGDLWFIVINNPFLEVLADLLPNHEEGERVNGIGRGGRGRRPRGGNDKRVDELNGQGNEQGKGANENVEGVNEGVGNQGDVRNQKGNVVNENVQENVRNVLVKGNRVGYLYKEFLACNPKEYDGKGGVVVLT</sequence>
<dbReference type="Gene3D" id="4.10.60.10">
    <property type="entry name" value="Zinc finger, CCHC-type"/>
    <property type="match status" value="1"/>
</dbReference>
<evidence type="ECO:0000256" key="2">
    <source>
        <dbReference type="ARBA" id="ARBA00022801"/>
    </source>
</evidence>
<feature type="compositionally biased region" description="Polar residues" evidence="4">
    <location>
        <begin position="1038"/>
        <end position="1060"/>
    </location>
</feature>
<dbReference type="AlphaFoldDB" id="A0A6L2LCU9"/>
<dbReference type="InterPro" id="IPR013103">
    <property type="entry name" value="RVT_2"/>
</dbReference>
<gene>
    <name evidence="6" type="ORF">Tci_031579</name>
</gene>
<evidence type="ECO:0000256" key="3">
    <source>
        <dbReference type="PROSITE-ProRule" id="PRU00047"/>
    </source>
</evidence>
<dbReference type="Pfam" id="PF07727">
    <property type="entry name" value="RVT_2"/>
    <property type="match status" value="1"/>
</dbReference>
<dbReference type="InterPro" id="IPR001878">
    <property type="entry name" value="Znf_CCHC"/>
</dbReference>
<dbReference type="Pfam" id="PF14223">
    <property type="entry name" value="Retrotran_gag_2"/>
    <property type="match status" value="1"/>
</dbReference>
<dbReference type="GO" id="GO:0003676">
    <property type="term" value="F:nucleic acid binding"/>
    <property type="evidence" value="ECO:0007669"/>
    <property type="project" value="InterPro"/>
</dbReference>
<organism evidence="6">
    <name type="scientific">Tanacetum cinerariifolium</name>
    <name type="common">Dalmatian daisy</name>
    <name type="synonym">Chrysanthemum cinerariifolium</name>
    <dbReference type="NCBI Taxonomy" id="118510"/>
    <lineage>
        <taxon>Eukaryota</taxon>
        <taxon>Viridiplantae</taxon>
        <taxon>Streptophyta</taxon>
        <taxon>Embryophyta</taxon>
        <taxon>Tracheophyta</taxon>
        <taxon>Spermatophyta</taxon>
        <taxon>Magnoliopsida</taxon>
        <taxon>eudicotyledons</taxon>
        <taxon>Gunneridae</taxon>
        <taxon>Pentapetalae</taxon>
        <taxon>asterids</taxon>
        <taxon>campanulids</taxon>
        <taxon>Asterales</taxon>
        <taxon>Asteraceae</taxon>
        <taxon>Asteroideae</taxon>
        <taxon>Anthemideae</taxon>
        <taxon>Anthemidinae</taxon>
        <taxon>Tanacetum</taxon>
    </lineage>
</organism>
<dbReference type="InterPro" id="IPR012337">
    <property type="entry name" value="RNaseH-like_sf"/>
</dbReference>
<dbReference type="GO" id="GO:0016787">
    <property type="term" value="F:hydrolase activity"/>
    <property type="evidence" value="ECO:0007669"/>
    <property type="project" value="UniProtKB-KW"/>
</dbReference>
<reference evidence="6" key="1">
    <citation type="journal article" date="2019" name="Sci. Rep.">
        <title>Draft genome of Tanacetum cinerariifolium, the natural source of mosquito coil.</title>
        <authorList>
            <person name="Yamashiro T."/>
            <person name="Shiraishi A."/>
            <person name="Satake H."/>
            <person name="Nakayama K."/>
        </authorList>
    </citation>
    <scope>NUCLEOTIDE SEQUENCE</scope>
</reference>
<accession>A0A6L2LCU9</accession>
<protein>
    <recommendedName>
        <fullName evidence="5">CCHC-type domain-containing protein</fullName>
    </recommendedName>
</protein>
<dbReference type="InterPro" id="IPR036875">
    <property type="entry name" value="Znf_CCHC_sf"/>
</dbReference>
<dbReference type="PANTHER" id="PTHR42648:SF27">
    <property type="entry name" value="RNA-DIRECTED DNA POLYMERASE"/>
    <property type="match status" value="1"/>
</dbReference>
<evidence type="ECO:0000256" key="4">
    <source>
        <dbReference type="SAM" id="MobiDB-lite"/>
    </source>
</evidence>
<feature type="region of interest" description="Disordered" evidence="4">
    <location>
        <begin position="1151"/>
        <end position="1207"/>
    </location>
</feature>
<evidence type="ECO:0000313" key="6">
    <source>
        <dbReference type="EMBL" id="GEU59601.1"/>
    </source>
</evidence>
<dbReference type="InterPro" id="IPR057670">
    <property type="entry name" value="SH3_retrovirus"/>
</dbReference>
<feature type="compositionally biased region" description="Low complexity" evidence="4">
    <location>
        <begin position="1189"/>
        <end position="1199"/>
    </location>
</feature>
<keyword evidence="3" id="KW-0862">Zinc</keyword>
<proteinExistence type="predicted"/>
<dbReference type="Gene3D" id="3.30.420.10">
    <property type="entry name" value="Ribonuclease H-like superfamily/Ribonuclease H"/>
    <property type="match status" value="1"/>
</dbReference>